<reference evidence="2" key="1">
    <citation type="submission" date="2020-06" db="EMBL/GenBank/DDBJ databases">
        <title>Draft genome of Bugula neritina, a colonial animal packing powerful symbionts and potential medicines.</title>
        <authorList>
            <person name="Rayko M."/>
        </authorList>
    </citation>
    <scope>NUCLEOTIDE SEQUENCE [LARGE SCALE GENOMIC DNA]</scope>
    <source>
        <strain evidence="2">Kwan_BN1</strain>
    </source>
</reference>
<protein>
    <submittedName>
        <fullName evidence="2">Uncharacterized protein</fullName>
    </submittedName>
</protein>
<proteinExistence type="predicted"/>
<evidence type="ECO:0000313" key="3">
    <source>
        <dbReference type="Proteomes" id="UP000593567"/>
    </source>
</evidence>
<dbReference type="Proteomes" id="UP000593567">
    <property type="component" value="Unassembled WGS sequence"/>
</dbReference>
<dbReference type="AlphaFoldDB" id="A0A7J7JK59"/>
<feature type="region of interest" description="Disordered" evidence="1">
    <location>
        <begin position="617"/>
        <end position="643"/>
    </location>
</feature>
<evidence type="ECO:0000313" key="2">
    <source>
        <dbReference type="EMBL" id="KAF6025984.1"/>
    </source>
</evidence>
<feature type="compositionally biased region" description="Low complexity" evidence="1">
    <location>
        <begin position="622"/>
        <end position="635"/>
    </location>
</feature>
<name>A0A7J7JK59_BUGNE</name>
<dbReference type="EMBL" id="VXIV02002381">
    <property type="protein sequence ID" value="KAF6025984.1"/>
    <property type="molecule type" value="Genomic_DNA"/>
</dbReference>
<gene>
    <name evidence="2" type="ORF">EB796_015713</name>
</gene>
<comment type="caution">
    <text evidence="2">The sequence shown here is derived from an EMBL/GenBank/DDBJ whole genome shotgun (WGS) entry which is preliminary data.</text>
</comment>
<keyword evidence="3" id="KW-1185">Reference proteome</keyword>
<organism evidence="2 3">
    <name type="scientific">Bugula neritina</name>
    <name type="common">Brown bryozoan</name>
    <name type="synonym">Sertularia neritina</name>
    <dbReference type="NCBI Taxonomy" id="10212"/>
    <lineage>
        <taxon>Eukaryota</taxon>
        <taxon>Metazoa</taxon>
        <taxon>Spiralia</taxon>
        <taxon>Lophotrochozoa</taxon>
        <taxon>Bryozoa</taxon>
        <taxon>Gymnolaemata</taxon>
        <taxon>Cheilostomatida</taxon>
        <taxon>Flustrina</taxon>
        <taxon>Buguloidea</taxon>
        <taxon>Bugulidae</taxon>
        <taxon>Bugula</taxon>
    </lineage>
</organism>
<accession>A0A7J7JK59</accession>
<evidence type="ECO:0000256" key="1">
    <source>
        <dbReference type="SAM" id="MobiDB-lite"/>
    </source>
</evidence>
<sequence>MNLISEYQTIRYPVGVTFCSNTTTVIALDAKMCKPTSDAIAKRKLNRDSTDVAKSAPNLKKLSKASKDKLFLKPWSNPRSQKHFRSSEEACEQEFKSSKNSFDMLEMSDILQRKRCLGMNNLVNEKDDTPITKKKKLVLDSAPISLDVSEFNRSPMLAIDFRISLLSDNTSTQKELNYTHSSANSTQHSEQQISVPISSFKPFYDSHTASTGPSQMQSNLTNKEQFTSSGVAPSHNHETSVSQEGPFLIKDSAISDTICLDNSQTSKGCEIGNVDCSNFEHEDTSALLIKDVGKPKILDNKVPSSSALDNLNCSKVLAAKVSSINSVFIKTSTSSSLTATEINSLVDKCETKDDSKSWDLTENLKEKQHFDASDQHASEIKSDNVAKYHTVEKSSKEVVDHKTHLELHTDFASSVDKMHQESSNYEIIPKQPLNESEKIAVVPVEKELNIFCLNGPESGANFIDAGLAKTNVSNIPPPGSMLPNFILPNATTSNMAEKDTDKYEQALAKATTSNNSTADIVVLDTEETIPVCSESTDDICKLNSINFENITQLGSNSHHTSKQLESKGSKCLPNHSNGVNIANVAEFGAKPSLLAKPQNVSEATNHQSYVLADGVSSNKSVPSSLPNTPQSSSSSIGNENHDLPADLVNNSKLVTEVCACDTTTGQMEMKLLRARPMFNRLILGMLTCHLIIMP</sequence>